<dbReference type="GO" id="GO:0007165">
    <property type="term" value="P:signal transduction"/>
    <property type="evidence" value="ECO:0007669"/>
    <property type="project" value="UniProtKB-KW"/>
</dbReference>
<evidence type="ECO:0000259" key="9">
    <source>
        <dbReference type="PROSITE" id="PS50885"/>
    </source>
</evidence>
<dbReference type="Proteomes" id="UP000436694">
    <property type="component" value="Unassembled WGS sequence"/>
</dbReference>
<gene>
    <name evidence="10" type="ORF">GG681_03545</name>
</gene>
<dbReference type="CDD" id="cd11386">
    <property type="entry name" value="MCP_signal"/>
    <property type="match status" value="1"/>
</dbReference>
<dbReference type="InterPro" id="IPR003660">
    <property type="entry name" value="HAMP_dom"/>
</dbReference>
<proteinExistence type="inferred from homology"/>
<keyword evidence="4" id="KW-0807">Transducer</keyword>
<dbReference type="FunFam" id="1.10.287.950:FF:000001">
    <property type="entry name" value="Methyl-accepting chemotaxis sensory transducer"/>
    <property type="match status" value="1"/>
</dbReference>
<feature type="compositionally biased region" description="Low complexity" evidence="6">
    <location>
        <begin position="685"/>
        <end position="698"/>
    </location>
</feature>
<keyword evidence="2" id="KW-0145">Chemotaxis</keyword>
<dbReference type="GO" id="GO:0006935">
    <property type="term" value="P:chemotaxis"/>
    <property type="evidence" value="ECO:0007669"/>
    <property type="project" value="UniProtKB-KW"/>
</dbReference>
<dbReference type="PROSITE" id="PS50885">
    <property type="entry name" value="HAMP"/>
    <property type="match status" value="1"/>
</dbReference>
<evidence type="ECO:0000256" key="1">
    <source>
        <dbReference type="ARBA" id="ARBA00004370"/>
    </source>
</evidence>
<evidence type="ECO:0000256" key="7">
    <source>
        <dbReference type="SAM" id="Phobius"/>
    </source>
</evidence>
<keyword evidence="7" id="KW-0812">Transmembrane</keyword>
<dbReference type="InterPro" id="IPR013587">
    <property type="entry name" value="Nitrate/nitrite_sensing"/>
</dbReference>
<dbReference type="RefSeq" id="WP_153545098.1">
    <property type="nucleotide sequence ID" value="NZ_WIXK01000001.1"/>
</dbReference>
<dbReference type="EMBL" id="WIXK01000001">
    <property type="protein sequence ID" value="MQY41702.1"/>
    <property type="molecule type" value="Genomic_DNA"/>
</dbReference>
<evidence type="ECO:0000313" key="11">
    <source>
        <dbReference type="Proteomes" id="UP000436694"/>
    </source>
</evidence>
<keyword evidence="11" id="KW-1185">Reference proteome</keyword>
<dbReference type="GO" id="GO:0016020">
    <property type="term" value="C:membrane"/>
    <property type="evidence" value="ECO:0007669"/>
    <property type="project" value="UniProtKB-SubCell"/>
</dbReference>
<sequence length="714" mass="75666">MSLRSQIIALIVVPFLALAGIGGFKAYSDWEYFNNAQTTQTDTQASVALLEVVHFLQVERGLSAVYISSKGASAASDLSTTRGQVDQAIQAVPASAAKTLKHLNELESFRKSVTALELNPGQMGAKYSGTIARILDDVSSHLFQQKDADMLRLSSGLVNLAYAKEAAGQQRAAGAGGFGLDRFNLTLYRWFNRTGAIEKQLLDIADLAFGQMLPNLETRKGLAPTGLPGIRTQVLDAGPNTPAPNYDARDWFERATRWVSSLFDVENTVTGAMMDLAAQKAAEARQALIVTLAAVAISLLISGLIGLRLITAFTRQFGALQADLDRLSRKEFDFKPANLESQTEVGKLSQAMEKTRAALAEADDKLNAIEANRIADRGAVVGKLDEHLARLSRRDLECSIDESFPEEYEALRNSFNGTVATLKDTIENVIEATSSINNGASEISTASDDLSNRTESQAATLEQTAAALEELTVSVKSAADGARNVEQTMQSAREEAEASGNVVKNAVSAMNEIEQSSNKIAQIISVIDDIAFQTNLLALNAGVEAARAGEAGRGFAVVASEVRGLAQRSADAATEIKTLIGDSSKQVSQGVDLVGQAGEALGRIVDRVNTISDLVSNIAEGASEQSTGLSEINTGVSQLDQVTQQNAAMVEEATAAGHLLHADASKLAELMAQFKIGDARDASSNARAAAPAQPQSVAAPPPPAKVANGGWEDF</sequence>
<evidence type="ECO:0000256" key="5">
    <source>
        <dbReference type="SAM" id="Coils"/>
    </source>
</evidence>
<protein>
    <submittedName>
        <fullName evidence="10">HAMP domain-containing protein</fullName>
    </submittedName>
</protein>
<name>A0A844AUV0_9RHOB</name>
<evidence type="ECO:0000256" key="3">
    <source>
        <dbReference type="ARBA" id="ARBA00029447"/>
    </source>
</evidence>
<organism evidence="10 11">
    <name type="scientific">Tritonibacter aquimaris</name>
    <dbReference type="NCBI Taxonomy" id="2663379"/>
    <lineage>
        <taxon>Bacteria</taxon>
        <taxon>Pseudomonadati</taxon>
        <taxon>Pseudomonadota</taxon>
        <taxon>Alphaproteobacteria</taxon>
        <taxon>Rhodobacterales</taxon>
        <taxon>Paracoccaceae</taxon>
        <taxon>Tritonibacter</taxon>
    </lineage>
</organism>
<keyword evidence="5" id="KW-0175">Coiled coil</keyword>
<dbReference type="InterPro" id="IPR051310">
    <property type="entry name" value="MCP_chemotaxis"/>
</dbReference>
<dbReference type="Gene3D" id="6.10.340.10">
    <property type="match status" value="1"/>
</dbReference>
<dbReference type="Pfam" id="PF00015">
    <property type="entry name" value="MCPsignal"/>
    <property type="match status" value="1"/>
</dbReference>
<dbReference type="AlphaFoldDB" id="A0A844AUV0"/>
<accession>A0A844AUV0</accession>
<evidence type="ECO:0000256" key="6">
    <source>
        <dbReference type="SAM" id="MobiDB-lite"/>
    </source>
</evidence>
<feature type="coiled-coil region" evidence="5">
    <location>
        <begin position="345"/>
        <end position="372"/>
    </location>
</feature>
<feature type="coiled-coil region" evidence="5">
    <location>
        <begin position="451"/>
        <end position="495"/>
    </location>
</feature>
<dbReference type="SMART" id="SM00304">
    <property type="entry name" value="HAMP"/>
    <property type="match status" value="2"/>
</dbReference>
<dbReference type="PROSITE" id="PS50111">
    <property type="entry name" value="CHEMOTAXIS_TRANSDUC_2"/>
    <property type="match status" value="1"/>
</dbReference>
<evidence type="ECO:0000256" key="4">
    <source>
        <dbReference type="PROSITE-ProRule" id="PRU00284"/>
    </source>
</evidence>
<keyword evidence="7" id="KW-1133">Transmembrane helix</keyword>
<evidence type="ECO:0000256" key="2">
    <source>
        <dbReference type="ARBA" id="ARBA00022500"/>
    </source>
</evidence>
<comment type="subcellular location">
    <subcellularLocation>
        <location evidence="1">Membrane</location>
    </subcellularLocation>
</comment>
<feature type="transmembrane region" description="Helical" evidence="7">
    <location>
        <begin position="287"/>
        <end position="307"/>
    </location>
</feature>
<dbReference type="SMART" id="SM00283">
    <property type="entry name" value="MA"/>
    <property type="match status" value="1"/>
</dbReference>
<keyword evidence="7" id="KW-0472">Membrane</keyword>
<dbReference type="Gene3D" id="1.10.287.950">
    <property type="entry name" value="Methyl-accepting chemotaxis protein"/>
    <property type="match status" value="1"/>
</dbReference>
<evidence type="ECO:0000259" key="8">
    <source>
        <dbReference type="PROSITE" id="PS50111"/>
    </source>
</evidence>
<dbReference type="InterPro" id="IPR004089">
    <property type="entry name" value="MCPsignal_dom"/>
</dbReference>
<feature type="region of interest" description="Disordered" evidence="6">
    <location>
        <begin position="685"/>
        <end position="714"/>
    </location>
</feature>
<reference evidence="10 11" key="1">
    <citation type="submission" date="2019-10" db="EMBL/GenBank/DDBJ databases">
        <title>Epibacterium sp. nov., isolated from seawater.</title>
        <authorList>
            <person name="Zhang X."/>
            <person name="Li N."/>
        </authorList>
    </citation>
    <scope>NUCLEOTIDE SEQUENCE [LARGE SCALE GENOMIC DNA]</scope>
    <source>
        <strain evidence="10 11">SM1969</strain>
    </source>
</reference>
<feature type="domain" description="Methyl-accepting transducer" evidence="8">
    <location>
        <begin position="432"/>
        <end position="661"/>
    </location>
</feature>
<dbReference type="Pfam" id="PF08376">
    <property type="entry name" value="NIT"/>
    <property type="match status" value="1"/>
</dbReference>
<dbReference type="SUPFAM" id="SSF58104">
    <property type="entry name" value="Methyl-accepting chemotaxis protein (MCP) signaling domain"/>
    <property type="match status" value="1"/>
</dbReference>
<comment type="caution">
    <text evidence="10">The sequence shown here is derived from an EMBL/GenBank/DDBJ whole genome shotgun (WGS) entry which is preliminary data.</text>
</comment>
<comment type="similarity">
    <text evidence="3">Belongs to the methyl-accepting chemotaxis (MCP) protein family.</text>
</comment>
<feature type="domain" description="HAMP" evidence="9">
    <location>
        <begin position="381"/>
        <end position="427"/>
    </location>
</feature>
<dbReference type="PANTHER" id="PTHR43531">
    <property type="entry name" value="PROTEIN ICFG"/>
    <property type="match status" value="1"/>
</dbReference>
<dbReference type="PANTHER" id="PTHR43531:SF11">
    <property type="entry name" value="METHYL-ACCEPTING CHEMOTAXIS PROTEIN 3"/>
    <property type="match status" value="1"/>
</dbReference>
<evidence type="ECO:0000313" key="10">
    <source>
        <dbReference type="EMBL" id="MQY41702.1"/>
    </source>
</evidence>